<organism evidence="2 3">
    <name type="scientific">Iodobacter arcticus</name>
    <dbReference type="NCBI Taxonomy" id="590593"/>
    <lineage>
        <taxon>Bacteria</taxon>
        <taxon>Pseudomonadati</taxon>
        <taxon>Pseudomonadota</taxon>
        <taxon>Betaproteobacteria</taxon>
        <taxon>Neisseriales</taxon>
        <taxon>Chitinibacteraceae</taxon>
        <taxon>Iodobacter</taxon>
    </lineage>
</organism>
<evidence type="ECO:0000313" key="2">
    <source>
        <dbReference type="EMBL" id="MFC7420749.1"/>
    </source>
</evidence>
<proteinExistence type="inferred from homology"/>
<evidence type="ECO:0000256" key="1">
    <source>
        <dbReference type="ARBA" id="ARBA00006547"/>
    </source>
</evidence>
<dbReference type="InterPro" id="IPR001447">
    <property type="entry name" value="Arylamine_N-AcTrfase"/>
</dbReference>
<reference evidence="3" key="1">
    <citation type="journal article" date="2019" name="Int. J. Syst. Evol. Microbiol.">
        <title>The Global Catalogue of Microorganisms (GCM) 10K type strain sequencing project: providing services to taxonomists for standard genome sequencing and annotation.</title>
        <authorList>
            <consortium name="The Broad Institute Genomics Platform"/>
            <consortium name="The Broad Institute Genome Sequencing Center for Infectious Disease"/>
            <person name="Wu L."/>
            <person name="Ma J."/>
        </authorList>
    </citation>
    <scope>NUCLEOTIDE SEQUENCE [LARGE SCALE GENOMIC DNA]</scope>
    <source>
        <strain evidence="3">CCUG 62945</strain>
    </source>
</reference>
<dbReference type="SUPFAM" id="SSF54001">
    <property type="entry name" value="Cysteine proteinases"/>
    <property type="match status" value="1"/>
</dbReference>
<dbReference type="Proteomes" id="UP001596473">
    <property type="component" value="Unassembled WGS sequence"/>
</dbReference>
<protein>
    <submittedName>
        <fullName evidence="2">Arylamine N-acetyltransferase</fullName>
    </submittedName>
</protein>
<keyword evidence="3" id="KW-1185">Reference proteome</keyword>
<dbReference type="RefSeq" id="WP_380188343.1">
    <property type="nucleotide sequence ID" value="NZ_JBHTBQ010000027.1"/>
</dbReference>
<evidence type="ECO:0000313" key="3">
    <source>
        <dbReference type="Proteomes" id="UP001596473"/>
    </source>
</evidence>
<accession>A0ABW2R0N3</accession>
<dbReference type="Gene3D" id="3.30.2140.10">
    <property type="entry name" value="Arylamine N-acetyltransferase"/>
    <property type="match status" value="1"/>
</dbReference>
<comment type="similarity">
    <text evidence="1">Belongs to the arylamine N-acetyltransferase family.</text>
</comment>
<dbReference type="Pfam" id="PF00797">
    <property type="entry name" value="Acetyltransf_2"/>
    <property type="match status" value="1"/>
</dbReference>
<dbReference type="InterPro" id="IPR038765">
    <property type="entry name" value="Papain-like_cys_pep_sf"/>
</dbReference>
<comment type="caution">
    <text evidence="2">The sequence shown here is derived from an EMBL/GenBank/DDBJ whole genome shotgun (WGS) entry which is preliminary data.</text>
</comment>
<dbReference type="EMBL" id="JBHTBQ010000027">
    <property type="protein sequence ID" value="MFC7420749.1"/>
    <property type="molecule type" value="Genomic_DNA"/>
</dbReference>
<sequence>MQRRHVESIAFGNVDLLLGNTPKLNHDALVEKLLVQGRPGYCYKIKYITPDDAGFGAVYFT</sequence>
<gene>
    <name evidence="2" type="ORF">ACFQNF_12810</name>
</gene>
<name>A0ABW2R0N3_9NEIS</name>